<dbReference type="SUPFAM" id="SSF56059">
    <property type="entry name" value="Glutathione synthetase ATP-binding domain-like"/>
    <property type="match status" value="1"/>
</dbReference>
<dbReference type="PANTHER" id="PTHR12241:SF118">
    <property type="entry name" value="TUBULIN POLYGLUTAMYLASE TTLL2-RELATED"/>
    <property type="match status" value="1"/>
</dbReference>
<evidence type="ECO:0000313" key="5">
    <source>
        <dbReference type="Proteomes" id="UP001166093"/>
    </source>
</evidence>
<feature type="non-terminal residue" evidence="4">
    <location>
        <position position="1"/>
    </location>
</feature>
<name>A0ABS2Y131_POLSP</name>
<evidence type="ECO:0000256" key="3">
    <source>
        <dbReference type="ARBA" id="ARBA00022840"/>
    </source>
</evidence>
<comment type="caution">
    <text evidence="4">The sequence shown here is derived from an EMBL/GenBank/DDBJ whole genome shotgun (WGS) entry which is preliminary data.</text>
</comment>
<keyword evidence="5" id="KW-1185">Reference proteome</keyword>
<evidence type="ECO:0000313" key="4">
    <source>
        <dbReference type="EMBL" id="MBN3279971.1"/>
    </source>
</evidence>
<organism evidence="4 5">
    <name type="scientific">Polyodon spathula</name>
    <name type="common">North American paddlefish</name>
    <name type="synonym">Squalus spathula</name>
    <dbReference type="NCBI Taxonomy" id="7913"/>
    <lineage>
        <taxon>Eukaryota</taxon>
        <taxon>Metazoa</taxon>
        <taxon>Chordata</taxon>
        <taxon>Craniata</taxon>
        <taxon>Vertebrata</taxon>
        <taxon>Euteleostomi</taxon>
        <taxon>Actinopterygii</taxon>
        <taxon>Chondrostei</taxon>
        <taxon>Acipenseriformes</taxon>
        <taxon>Polyodontidae</taxon>
        <taxon>Polyodon</taxon>
    </lineage>
</organism>
<keyword evidence="2" id="KW-0547">Nucleotide-binding</keyword>
<evidence type="ECO:0000256" key="1">
    <source>
        <dbReference type="ARBA" id="ARBA00022598"/>
    </source>
</evidence>
<protein>
    <submittedName>
        <fullName evidence="4">TTLL2 polyglutamylase</fullName>
    </submittedName>
</protein>
<dbReference type="Proteomes" id="UP001166093">
    <property type="component" value="Unassembled WGS sequence"/>
</dbReference>
<keyword evidence="1" id="KW-0436">Ligase</keyword>
<feature type="non-terminal residue" evidence="4">
    <location>
        <position position="551"/>
    </location>
</feature>
<sequence length="551" mass="63250">MASGDASEVVEKPLVFRLHEGAPEVVREVLLERGWVEYNEQEQEEGDWNLYWRSSTFRSCDFDNILPWQRLNHHPKTMGITRKDNLARNLKRMKGIFGPSLYDFSPIAFILPNDYTKFVAEYTKDRYANGGKPGYWICKPVDLSRGRGIFIFEDIQDLAYDSSVIVQKYISNPLLISGYKLDLRIYVCVSSFHPLTVYMYQEGLVRFATEKYKLTSLNNLFAHLTNTSINKFGPAYTMDKERVGPGCKWTMSKFRCFLHSQNIDEIILWQRINNIVTLTLLTIAPSIPPTPNCIELFGFDILIDDNFKPWLLEVNYSPALSLDCPTDVTVKMGLLYDLVDLLNYKKMDSQRQSGYLRQCHSGVYNQNSNNEAQPNMHWDTKKCPVLSKEPAQIQWTISTTNKKTSAVSTQAVSQNKERLGAARKWPYLKESSLGFCKLPSIHIQRYKPASFPRNSKANENIRPQSRVGDFILTFPFNEATYKASRSTVNVKIAVQEVQKLIKRLVSSELHKVKRRKADSFSDSICSSKECVGPFLWGPKDPPLLSEYCSHT</sequence>
<dbReference type="PROSITE" id="PS51221">
    <property type="entry name" value="TTL"/>
    <property type="match status" value="1"/>
</dbReference>
<dbReference type="InterPro" id="IPR004344">
    <property type="entry name" value="TTL/TTLL_fam"/>
</dbReference>
<dbReference type="Gene3D" id="3.30.470.20">
    <property type="entry name" value="ATP-grasp fold, B domain"/>
    <property type="match status" value="1"/>
</dbReference>
<proteinExistence type="predicted"/>
<reference evidence="4" key="1">
    <citation type="journal article" date="2021" name="Cell">
        <title>Tracing the genetic footprints of vertebrate landing in non-teleost ray-finned fishes.</title>
        <authorList>
            <person name="Bi X."/>
            <person name="Wang K."/>
            <person name="Yang L."/>
            <person name="Pan H."/>
            <person name="Jiang H."/>
            <person name="Wei Q."/>
            <person name="Fang M."/>
            <person name="Yu H."/>
            <person name="Zhu C."/>
            <person name="Cai Y."/>
            <person name="He Y."/>
            <person name="Gan X."/>
            <person name="Zeng H."/>
            <person name="Yu D."/>
            <person name="Zhu Y."/>
            <person name="Jiang H."/>
            <person name="Qiu Q."/>
            <person name="Yang H."/>
            <person name="Zhang Y.E."/>
            <person name="Wang W."/>
            <person name="Zhu M."/>
            <person name="He S."/>
            <person name="Zhang G."/>
        </authorList>
    </citation>
    <scope>NUCLEOTIDE SEQUENCE</scope>
    <source>
        <strain evidence="4">Pddl_001</strain>
    </source>
</reference>
<dbReference type="Pfam" id="PF03133">
    <property type="entry name" value="TTL"/>
    <property type="match status" value="1"/>
</dbReference>
<gene>
    <name evidence="4" type="primary">Ttll2</name>
    <name evidence="4" type="ORF">GTO93_0002983</name>
</gene>
<accession>A0ABS2Y131</accession>
<dbReference type="EMBL" id="JAAWVQ010094211">
    <property type="protein sequence ID" value="MBN3279971.1"/>
    <property type="molecule type" value="Genomic_DNA"/>
</dbReference>
<dbReference type="PANTHER" id="PTHR12241">
    <property type="entry name" value="TUBULIN POLYGLUTAMYLASE"/>
    <property type="match status" value="1"/>
</dbReference>
<evidence type="ECO:0000256" key="2">
    <source>
        <dbReference type="ARBA" id="ARBA00022741"/>
    </source>
</evidence>
<keyword evidence="3" id="KW-0067">ATP-binding</keyword>